<reference evidence="2 3" key="1">
    <citation type="submission" date="2011-08" db="EMBL/GenBank/DDBJ databases">
        <title>The Genome Sequence of Clostridium orbiscindens 1_3_50AFAA.</title>
        <authorList>
            <consortium name="The Broad Institute Genome Sequencing Platform"/>
            <person name="Earl A."/>
            <person name="Ward D."/>
            <person name="Feldgarden M."/>
            <person name="Gevers D."/>
            <person name="Daigneault M."/>
            <person name="Strauss J."/>
            <person name="Allen-Vercoe E."/>
            <person name="Young S.K."/>
            <person name="Zeng Q."/>
            <person name="Gargeya S."/>
            <person name="Fitzgerald M."/>
            <person name="Haas B."/>
            <person name="Abouelleil A."/>
            <person name="Alvarado L."/>
            <person name="Arachchi H.M."/>
            <person name="Berlin A."/>
            <person name="Brown A."/>
            <person name="Chapman S.B."/>
            <person name="Chen Z."/>
            <person name="Dunbar C."/>
            <person name="Freedman E."/>
            <person name="Gearin G."/>
            <person name="Gellesch M."/>
            <person name="Goldberg J."/>
            <person name="Griggs A."/>
            <person name="Gujja S."/>
            <person name="Heiman D."/>
            <person name="Howarth C."/>
            <person name="Larson L."/>
            <person name="Lui A."/>
            <person name="MacDonald P.J.P."/>
            <person name="Montmayeur A."/>
            <person name="Murphy C."/>
            <person name="Neiman D."/>
            <person name="Pearson M."/>
            <person name="Priest M."/>
            <person name="Roberts A."/>
            <person name="Saif S."/>
            <person name="Shea T."/>
            <person name="Shenoy N."/>
            <person name="Sisk P."/>
            <person name="Stolte C."/>
            <person name="Sykes S."/>
            <person name="Wortman J."/>
            <person name="Nusbaum C."/>
            <person name="Birren B."/>
        </authorList>
    </citation>
    <scope>NUCLEOTIDE SEQUENCE [LARGE SCALE GENOMIC DNA]</scope>
    <source>
        <strain evidence="2 3">1_3_50AFAA</strain>
    </source>
</reference>
<dbReference type="RefSeq" id="WP_044943845.1">
    <property type="nucleotide sequence ID" value="NZ_KN174171.1"/>
</dbReference>
<comment type="caution">
    <text evidence="2">The sequence shown here is derived from an EMBL/GenBank/DDBJ whole genome shotgun (WGS) entry which is preliminary data.</text>
</comment>
<proteinExistence type="predicted"/>
<organism evidence="2 3">
    <name type="scientific">Flavonifractor plautii 1_3_50AFAA</name>
    <dbReference type="NCBI Taxonomy" id="742738"/>
    <lineage>
        <taxon>Bacteria</taxon>
        <taxon>Bacillati</taxon>
        <taxon>Bacillota</taxon>
        <taxon>Clostridia</taxon>
        <taxon>Eubacteriales</taxon>
        <taxon>Oscillospiraceae</taxon>
        <taxon>Flavonifractor</taxon>
    </lineage>
</organism>
<feature type="domain" description="DUF4097" evidence="1">
    <location>
        <begin position="104"/>
        <end position="278"/>
    </location>
</feature>
<accession>A0A096AY44</accession>
<sequence length="282" mass="29245">MNMPAKVCLGAGAFLVMSGGLLAITGFAMGAQTHLDLDWGRAHKSETPVDTGAPHVEEGTALPAFSRLDVDVSIGDVTVEYGGEYGISLTGWGGIQLEYELDGDTLKVRSGAGDWELSDWEHEVAAVITLPEGVALESADIRTALGDVTLTGVTAGTLAAGSEMGSLALYGVEAADAALAVSMGDLTAEGLTTRSSCTVENAMGDVYLDGNFRGNTECTLSMGDLELYTGEPIDDYGLDMHLSMGELTLNGSEQRPVMTSPGGPHSLKVTSDMGDVRVEFGG</sequence>
<dbReference type="Gene3D" id="2.160.20.120">
    <property type="match status" value="1"/>
</dbReference>
<dbReference type="Proteomes" id="UP000029585">
    <property type="component" value="Unassembled WGS sequence"/>
</dbReference>
<dbReference type="Pfam" id="PF13349">
    <property type="entry name" value="DUF4097"/>
    <property type="match status" value="1"/>
</dbReference>
<dbReference type="HOGENOM" id="CLU_985916_0_0_9"/>
<dbReference type="AlphaFoldDB" id="A0A096AY44"/>
<name>A0A096AY44_FLAPL</name>
<evidence type="ECO:0000313" key="3">
    <source>
        <dbReference type="Proteomes" id="UP000029585"/>
    </source>
</evidence>
<dbReference type="EMBL" id="ADLO01000134">
    <property type="protein sequence ID" value="KGF52013.1"/>
    <property type="molecule type" value="Genomic_DNA"/>
</dbReference>
<evidence type="ECO:0000313" key="2">
    <source>
        <dbReference type="EMBL" id="KGF52013.1"/>
    </source>
</evidence>
<evidence type="ECO:0000259" key="1">
    <source>
        <dbReference type="Pfam" id="PF13349"/>
    </source>
</evidence>
<keyword evidence="3" id="KW-1185">Reference proteome</keyword>
<gene>
    <name evidence="2" type="ORF">HMPREF9460_04188</name>
</gene>
<protein>
    <recommendedName>
        <fullName evidence="1">DUF4097 domain-containing protein</fullName>
    </recommendedName>
</protein>
<dbReference type="PATRIC" id="fig|742738.3.peg.4300"/>
<dbReference type="eggNOG" id="COG3595">
    <property type="taxonomic scope" value="Bacteria"/>
</dbReference>
<dbReference type="InterPro" id="IPR025164">
    <property type="entry name" value="Toastrack_DUF4097"/>
</dbReference>